<dbReference type="AlphaFoldDB" id="A0A816DBX9"/>
<comment type="caution">
    <text evidence="1">The sequence shown here is derived from an EMBL/GenBank/DDBJ whole genome shotgun (WGS) entry which is preliminary data.</text>
</comment>
<organism evidence="1 2">
    <name type="scientific">Adineta ricciae</name>
    <name type="common">Rotifer</name>
    <dbReference type="NCBI Taxonomy" id="249248"/>
    <lineage>
        <taxon>Eukaryota</taxon>
        <taxon>Metazoa</taxon>
        <taxon>Spiralia</taxon>
        <taxon>Gnathifera</taxon>
        <taxon>Rotifera</taxon>
        <taxon>Eurotatoria</taxon>
        <taxon>Bdelloidea</taxon>
        <taxon>Adinetida</taxon>
        <taxon>Adinetidae</taxon>
        <taxon>Adineta</taxon>
    </lineage>
</organism>
<proteinExistence type="predicted"/>
<evidence type="ECO:0000313" key="2">
    <source>
        <dbReference type="Proteomes" id="UP000663828"/>
    </source>
</evidence>
<accession>A0A816DBX9</accession>
<evidence type="ECO:0000313" key="1">
    <source>
        <dbReference type="EMBL" id="CAF1632875.1"/>
    </source>
</evidence>
<dbReference type="EMBL" id="CAJNOR010008412">
    <property type="protein sequence ID" value="CAF1632875.1"/>
    <property type="molecule type" value="Genomic_DNA"/>
</dbReference>
<protein>
    <submittedName>
        <fullName evidence="1">Uncharacterized protein</fullName>
    </submittedName>
</protein>
<gene>
    <name evidence="1" type="ORF">XAT740_LOCUS51955</name>
</gene>
<name>A0A816DBX9_ADIRI</name>
<sequence length="162" mass="19053">MTEQQYYTVTSLDYENISELDAPNYLNNDFKNSMEILIAKHIGTISKNYQIELDRLSSYTYYPPIDANHIRDLTIANITSEEIKRQLAEKIYKELEIMFETTVMKWNSIVQATTKRYVTNSIEQTIDTFRKQLSKSVQNDENQANNIILQRFILVNNQLKLV</sequence>
<dbReference type="Proteomes" id="UP000663828">
    <property type="component" value="Unassembled WGS sequence"/>
</dbReference>
<reference evidence="1" key="1">
    <citation type="submission" date="2021-02" db="EMBL/GenBank/DDBJ databases">
        <authorList>
            <person name="Nowell W R."/>
        </authorList>
    </citation>
    <scope>NUCLEOTIDE SEQUENCE</scope>
</reference>
<keyword evidence="2" id="KW-1185">Reference proteome</keyword>